<dbReference type="EMBL" id="JAGQHS010000051">
    <property type="protein sequence ID" value="MCA9756395.1"/>
    <property type="molecule type" value="Genomic_DNA"/>
</dbReference>
<feature type="transmembrane region" description="Helical" evidence="2">
    <location>
        <begin position="206"/>
        <end position="225"/>
    </location>
</feature>
<feature type="transmembrane region" description="Helical" evidence="2">
    <location>
        <begin position="137"/>
        <end position="158"/>
    </location>
</feature>
<evidence type="ECO:0000256" key="1">
    <source>
        <dbReference type="SAM" id="MobiDB-lite"/>
    </source>
</evidence>
<keyword evidence="2" id="KW-0812">Transmembrane</keyword>
<proteinExistence type="predicted"/>
<organism evidence="3 4">
    <name type="scientific">Eiseniibacteriota bacterium</name>
    <dbReference type="NCBI Taxonomy" id="2212470"/>
    <lineage>
        <taxon>Bacteria</taxon>
        <taxon>Candidatus Eiseniibacteriota</taxon>
    </lineage>
</organism>
<evidence type="ECO:0000313" key="4">
    <source>
        <dbReference type="Proteomes" id="UP000739538"/>
    </source>
</evidence>
<evidence type="ECO:0000256" key="2">
    <source>
        <dbReference type="SAM" id="Phobius"/>
    </source>
</evidence>
<accession>A0A956SDE9</accession>
<feature type="transmembrane region" description="Helical" evidence="2">
    <location>
        <begin position="246"/>
        <end position="264"/>
    </location>
</feature>
<name>A0A956SDE9_UNCEI</name>
<feature type="transmembrane region" description="Helical" evidence="2">
    <location>
        <begin position="66"/>
        <end position="86"/>
    </location>
</feature>
<keyword evidence="2" id="KW-0472">Membrane</keyword>
<feature type="region of interest" description="Disordered" evidence="1">
    <location>
        <begin position="473"/>
        <end position="512"/>
    </location>
</feature>
<feature type="transmembrane region" description="Helical" evidence="2">
    <location>
        <begin position="6"/>
        <end position="24"/>
    </location>
</feature>
<evidence type="ECO:0000313" key="3">
    <source>
        <dbReference type="EMBL" id="MCA9756395.1"/>
    </source>
</evidence>
<dbReference type="Proteomes" id="UP000739538">
    <property type="component" value="Unassembled WGS sequence"/>
</dbReference>
<gene>
    <name evidence="3" type="ORF">KDA27_11390</name>
</gene>
<reference evidence="3" key="2">
    <citation type="journal article" date="2021" name="Microbiome">
        <title>Successional dynamics and alternative stable states in a saline activated sludge microbial community over 9 years.</title>
        <authorList>
            <person name="Wang Y."/>
            <person name="Ye J."/>
            <person name="Ju F."/>
            <person name="Liu L."/>
            <person name="Boyd J.A."/>
            <person name="Deng Y."/>
            <person name="Parks D.H."/>
            <person name="Jiang X."/>
            <person name="Yin X."/>
            <person name="Woodcroft B.J."/>
            <person name="Tyson G.W."/>
            <person name="Hugenholtz P."/>
            <person name="Polz M.F."/>
            <person name="Zhang T."/>
        </authorList>
    </citation>
    <scope>NUCLEOTIDE SEQUENCE</scope>
    <source>
        <strain evidence="3">HKST-UBA02</strain>
    </source>
</reference>
<keyword evidence="2" id="KW-1133">Transmembrane helix</keyword>
<protein>
    <submittedName>
        <fullName evidence="3">Uncharacterized protein</fullName>
    </submittedName>
</protein>
<dbReference type="AlphaFoldDB" id="A0A956SDE9"/>
<sequence>MNWTPASVAPLVGAVASIATVVAASSRRGAPAGRGLYTLVMLCTATLLVWLSAFLGEAVVFLRSEFHVLVVFALLLLAPAVVALSIRFGQPGRLRSSGGAGAVLVAGVSSLLIGFWIQAGTESSLRAWDDGSLFLELAPGPARATAVCLLLSGCYAIVRFQAAIEAARRAGIELLGRGLVGPLFATVALVLTTSQLLLYGSLPLELVAIGSLVIVPTTLVTWPMLMGRASVRAALPVSSRVQTSGLLLLGLGLFLVSLAALGQVVHEIFPDRGILWFRYGGTAVLLAFALLSLVPSVRGPLSEYFDRSLYAQRWDFRHEWKRANRACEPTSSLPDLVHRAREFLDEILGPTAVAIWVPGPDREPWVPVSSGSVELGALRADNPIRVAVERDHEVMELIVDRPHSFEDIPAVVENLLLVESRGFRVFLGMYSGQAPFALLGLAPPAGFRLDREHRVLLENFGGQLANTLRTTLVGEDGTPRPHSEVQMFLDGPDVDPESTGGAGAKDPGREDR</sequence>
<feature type="transmembrane region" description="Helical" evidence="2">
    <location>
        <begin position="36"/>
        <end position="54"/>
    </location>
</feature>
<reference evidence="3" key="1">
    <citation type="submission" date="2020-04" db="EMBL/GenBank/DDBJ databases">
        <authorList>
            <person name="Zhang T."/>
        </authorList>
    </citation>
    <scope>NUCLEOTIDE SEQUENCE</scope>
    <source>
        <strain evidence="3">HKST-UBA02</strain>
    </source>
</reference>
<feature type="transmembrane region" description="Helical" evidence="2">
    <location>
        <begin position="98"/>
        <end position="117"/>
    </location>
</feature>
<comment type="caution">
    <text evidence="3">The sequence shown here is derived from an EMBL/GenBank/DDBJ whole genome shotgun (WGS) entry which is preliminary data.</text>
</comment>
<feature type="transmembrane region" description="Helical" evidence="2">
    <location>
        <begin position="179"/>
        <end position="200"/>
    </location>
</feature>
<feature type="transmembrane region" description="Helical" evidence="2">
    <location>
        <begin position="276"/>
        <end position="297"/>
    </location>
</feature>